<keyword evidence="1" id="KW-0472">Membrane</keyword>
<proteinExistence type="predicted"/>
<feature type="transmembrane region" description="Helical" evidence="1">
    <location>
        <begin position="54"/>
        <end position="73"/>
    </location>
</feature>
<name>K2NV28_9LACT</name>
<evidence type="ECO:0000313" key="3">
    <source>
        <dbReference type="Proteomes" id="UP000006787"/>
    </source>
</evidence>
<feature type="transmembrane region" description="Helical" evidence="1">
    <location>
        <begin position="134"/>
        <end position="156"/>
    </location>
</feature>
<accession>K2NV28</accession>
<evidence type="ECO:0008006" key="4">
    <source>
        <dbReference type="Google" id="ProtNLM"/>
    </source>
</evidence>
<evidence type="ECO:0000256" key="1">
    <source>
        <dbReference type="SAM" id="Phobius"/>
    </source>
</evidence>
<keyword evidence="1" id="KW-1133">Transmembrane helix</keyword>
<dbReference type="PATRIC" id="fig|1231377.3.peg.1188"/>
<reference evidence="2 3" key="1">
    <citation type="journal article" date="2012" name="J. Bacteriol.">
        <title>Genome Sequence of the Bacteriocin-Producing Strain Lactococcus garvieae DCC43.</title>
        <authorList>
            <person name="Gabrielsen C."/>
            <person name="Brede D.A."/>
            <person name="Hernandez P.E."/>
            <person name="Nes I.F."/>
            <person name="Diep D.B."/>
        </authorList>
    </citation>
    <scope>NUCLEOTIDE SEQUENCE [LARGE SCALE GENOMIC DNA]</scope>
    <source>
        <strain evidence="2 3">DCC43</strain>
    </source>
</reference>
<dbReference type="EMBL" id="AMQS01000014">
    <property type="protein sequence ID" value="EKF51373.1"/>
    <property type="molecule type" value="Genomic_DNA"/>
</dbReference>
<dbReference type="Pfam" id="PF14808">
    <property type="entry name" value="TMEM164"/>
    <property type="match status" value="1"/>
</dbReference>
<evidence type="ECO:0000313" key="2">
    <source>
        <dbReference type="EMBL" id="EKF51373.1"/>
    </source>
</evidence>
<dbReference type="AlphaFoldDB" id="K2NV28"/>
<feature type="transmembrane region" description="Helical" evidence="1">
    <location>
        <begin position="20"/>
        <end position="42"/>
    </location>
</feature>
<protein>
    <recommendedName>
        <fullName evidence="4">TIGR02206 family membrane protein</fullName>
    </recommendedName>
</protein>
<comment type="caution">
    <text evidence="2">The sequence shown here is derived from an EMBL/GenBank/DDBJ whole genome shotgun (WGS) entry which is preliminary data.</text>
</comment>
<feature type="transmembrane region" description="Helical" evidence="1">
    <location>
        <begin position="79"/>
        <end position="96"/>
    </location>
</feature>
<dbReference type="RefSeq" id="WP_003135694.1">
    <property type="nucleotide sequence ID" value="NZ_AMQS01000014.1"/>
</dbReference>
<gene>
    <name evidence="2" type="ORF">C426_1187</name>
</gene>
<sequence>MNTFLISNEKAIGPGFGLFSAHHFFALAVLALISFVLIRLYVRGDEKKRKVLRLSVATFTVLLEIIRDIILVVTNQFEYADLPFQLCGLGIFIVFYDAVHSNKSSREVLYSLTLPGALFALLTPNWVTNSFVNVFVWQSFMIHCLLVSYVLMRLIAGDFIPNWRGL</sequence>
<feature type="transmembrane region" description="Helical" evidence="1">
    <location>
        <begin position="108"/>
        <end position="128"/>
    </location>
</feature>
<dbReference type="Proteomes" id="UP000006787">
    <property type="component" value="Unassembled WGS sequence"/>
</dbReference>
<organism evidence="2 3">
    <name type="scientific">Lactococcus garvieae DCC43</name>
    <dbReference type="NCBI Taxonomy" id="1231377"/>
    <lineage>
        <taxon>Bacteria</taxon>
        <taxon>Bacillati</taxon>
        <taxon>Bacillota</taxon>
        <taxon>Bacilli</taxon>
        <taxon>Lactobacillales</taxon>
        <taxon>Streptococcaceae</taxon>
        <taxon>Lactococcus</taxon>
    </lineage>
</organism>
<keyword evidence="1" id="KW-0812">Transmembrane</keyword>